<dbReference type="OrthoDB" id="9786661at2"/>
<evidence type="ECO:0000256" key="5">
    <source>
        <dbReference type="ARBA" id="ARBA00023295"/>
    </source>
</evidence>
<dbReference type="NCBIfam" id="NF003740">
    <property type="entry name" value="PRK05337.1"/>
    <property type="match status" value="1"/>
</dbReference>
<keyword evidence="5" id="KW-0326">Glycosidase</keyword>
<protein>
    <recommendedName>
        <fullName evidence="3">beta-N-acetylhexosaminidase</fullName>
        <ecNumber evidence="3">3.2.1.52</ecNumber>
    </recommendedName>
</protein>
<dbReference type="InterPro" id="IPR017853">
    <property type="entry name" value="GH"/>
</dbReference>
<dbReference type="GO" id="GO:0009254">
    <property type="term" value="P:peptidoglycan turnover"/>
    <property type="evidence" value="ECO:0007669"/>
    <property type="project" value="TreeGrafter"/>
</dbReference>
<dbReference type="PROSITE" id="PS00775">
    <property type="entry name" value="GLYCOSYL_HYDROL_F3"/>
    <property type="match status" value="1"/>
</dbReference>
<dbReference type="HOGENOM" id="CLU_008392_0_0_5"/>
<dbReference type="GO" id="GO:0005975">
    <property type="term" value="P:carbohydrate metabolic process"/>
    <property type="evidence" value="ECO:0007669"/>
    <property type="project" value="InterPro"/>
</dbReference>
<dbReference type="GO" id="GO:0004563">
    <property type="term" value="F:beta-N-acetylhexosaminidase activity"/>
    <property type="evidence" value="ECO:0007669"/>
    <property type="project" value="UniProtKB-EC"/>
</dbReference>
<evidence type="ECO:0000256" key="2">
    <source>
        <dbReference type="ARBA" id="ARBA00005336"/>
    </source>
</evidence>
<dbReference type="STRING" id="1208324.P73_2686"/>
<dbReference type="InterPro" id="IPR001764">
    <property type="entry name" value="Glyco_hydro_3_N"/>
</dbReference>
<evidence type="ECO:0000313" key="8">
    <source>
        <dbReference type="Proteomes" id="UP000031521"/>
    </source>
</evidence>
<dbReference type="SUPFAM" id="SSF51445">
    <property type="entry name" value="(Trans)glycosidases"/>
    <property type="match status" value="1"/>
</dbReference>
<feature type="domain" description="Glycoside hydrolase family 3 N-terminal" evidence="6">
    <location>
        <begin position="30"/>
        <end position="302"/>
    </location>
</feature>
<accession>A0A0B5E2Z5</accession>
<sequence>MGQGAFILGCEGTALTAPEAAFFAQADPWGFILFSRNVSDPEQLRRLTGALREAVGREAPVLIDQEGGRVQRLRAPHWREFLPPMEQCERARDPARAMWLRGRLLAEDLHGAGIDVNCVPGLDVARAETHPFLRNRCFSEDAETVARMGRALVEGLADGGVAPVMKHLPGHGRGTLDSHRALPRVSASRADLETDFAPFRALRDLSMGMSAHIVMEALDPDRPATQSPEAIRVIREEIGFDGLLMTDDISMEALAGSVADRGTAALAAGCDLVLHCNGDLREMETIAALGEMDAAAQARADRAADSRPGYRPVDIAALEAEFRHLLG</sequence>
<proteinExistence type="inferred from homology"/>
<dbReference type="EC" id="3.2.1.52" evidence="3"/>
<name>A0A0B5E2Z5_9RHOB</name>
<dbReference type="KEGG" id="cid:P73_2686"/>
<dbReference type="Gene3D" id="3.20.20.300">
    <property type="entry name" value="Glycoside hydrolase, family 3, N-terminal domain"/>
    <property type="match status" value="1"/>
</dbReference>
<dbReference type="InterPro" id="IPR019800">
    <property type="entry name" value="Glyco_hydro_3_AS"/>
</dbReference>
<keyword evidence="8" id="KW-1185">Reference proteome</keyword>
<dbReference type="EMBL" id="CP004393">
    <property type="protein sequence ID" value="AJE47401.1"/>
    <property type="molecule type" value="Genomic_DNA"/>
</dbReference>
<comment type="similarity">
    <text evidence="2">Belongs to the glycosyl hydrolase 3 family.</text>
</comment>
<dbReference type="AlphaFoldDB" id="A0A0B5E2Z5"/>
<dbReference type="PANTHER" id="PTHR30480">
    <property type="entry name" value="BETA-HEXOSAMINIDASE-RELATED"/>
    <property type="match status" value="1"/>
</dbReference>
<organism evidence="7 8">
    <name type="scientific">Celeribacter indicus</name>
    <dbReference type="NCBI Taxonomy" id="1208324"/>
    <lineage>
        <taxon>Bacteria</taxon>
        <taxon>Pseudomonadati</taxon>
        <taxon>Pseudomonadota</taxon>
        <taxon>Alphaproteobacteria</taxon>
        <taxon>Rhodobacterales</taxon>
        <taxon>Roseobacteraceae</taxon>
        <taxon>Celeribacter</taxon>
    </lineage>
</organism>
<evidence type="ECO:0000256" key="4">
    <source>
        <dbReference type="ARBA" id="ARBA00022801"/>
    </source>
</evidence>
<dbReference type="Proteomes" id="UP000031521">
    <property type="component" value="Chromosome"/>
</dbReference>
<keyword evidence="4" id="KW-0378">Hydrolase</keyword>
<dbReference type="Pfam" id="PF00933">
    <property type="entry name" value="Glyco_hydro_3"/>
    <property type="match status" value="1"/>
</dbReference>
<comment type="catalytic activity">
    <reaction evidence="1">
        <text>Hydrolysis of terminal non-reducing N-acetyl-D-hexosamine residues in N-acetyl-beta-D-hexosaminides.</text>
        <dbReference type="EC" id="3.2.1.52"/>
    </reaction>
</comment>
<gene>
    <name evidence="7" type="ORF">P73_2686</name>
</gene>
<reference evidence="7 8" key="1">
    <citation type="journal article" date="2014" name="Int. J. Syst. Evol. Microbiol.">
        <title>Celeribacter indicus sp. nov., a polycyclic aromatic hydrocarbon-degrading bacterium from deep-sea sediment and reclassification of Huaishuia halophila as Celeribacter halophilus comb. nov.</title>
        <authorList>
            <person name="Lai Q."/>
            <person name="Cao J."/>
            <person name="Yuan J."/>
            <person name="Li F."/>
            <person name="Shao Z."/>
        </authorList>
    </citation>
    <scope>NUCLEOTIDE SEQUENCE [LARGE SCALE GENOMIC DNA]</scope>
    <source>
        <strain evidence="7">P73</strain>
    </source>
</reference>
<evidence type="ECO:0000256" key="1">
    <source>
        <dbReference type="ARBA" id="ARBA00001231"/>
    </source>
</evidence>
<evidence type="ECO:0000259" key="6">
    <source>
        <dbReference type="Pfam" id="PF00933"/>
    </source>
</evidence>
<dbReference type="InterPro" id="IPR036962">
    <property type="entry name" value="Glyco_hydro_3_N_sf"/>
</dbReference>
<dbReference type="InterPro" id="IPR050226">
    <property type="entry name" value="NagZ_Beta-hexosaminidase"/>
</dbReference>
<dbReference type="PANTHER" id="PTHR30480:SF13">
    <property type="entry name" value="BETA-HEXOSAMINIDASE"/>
    <property type="match status" value="1"/>
</dbReference>
<evidence type="ECO:0000256" key="3">
    <source>
        <dbReference type="ARBA" id="ARBA00012663"/>
    </source>
</evidence>
<dbReference type="RefSeq" id="WP_043869979.1">
    <property type="nucleotide sequence ID" value="NZ_CP004393.1"/>
</dbReference>
<evidence type="ECO:0000313" key="7">
    <source>
        <dbReference type="EMBL" id="AJE47401.1"/>
    </source>
</evidence>